<dbReference type="GO" id="GO:0008168">
    <property type="term" value="F:methyltransferase activity"/>
    <property type="evidence" value="ECO:0007669"/>
    <property type="project" value="UniProtKB-KW"/>
</dbReference>
<dbReference type="InterPro" id="IPR029063">
    <property type="entry name" value="SAM-dependent_MTases_sf"/>
</dbReference>
<dbReference type="CDD" id="cd02440">
    <property type="entry name" value="AdoMet_MTases"/>
    <property type="match status" value="1"/>
</dbReference>
<dbReference type="GO" id="GO:0032259">
    <property type="term" value="P:methylation"/>
    <property type="evidence" value="ECO:0007669"/>
    <property type="project" value="UniProtKB-KW"/>
</dbReference>
<sequence length="393" mass="42391">MISSLLSPQGIALLEAIGDYDTANVFSLTQRLRSEGYAPELVSAALTQARLRAAATAKFGPFAQSMLFTPDGLEQSTRLRVSAHHAKRFRDVGMRSVLDVGCGIGGDSLAFSGLGMDVIAIDISPDAAAAAAFNLAPFPNAKVYRADAFSLNLCSFNTNAVWLDPARRANGKRLTRPDHWMPPLSTAISIARMFRAAGIKVAPGINYQHLPQNSRVTWISDGGELVEAVIWLGELAEQPGREALVLSDGVQIWDPHIGDPTHEAPMAPPQELGEYLYEPDPAIIRSGSVASLADHLGLAPVSHAIAYLTGGKVSSGFLSRFRVLDVLPFDIKAIRQALTQRDIGRVEIKKRGTDVVPETLRKKLKLDVKRPGSATIILCPLLGKHRAIVAERV</sequence>
<dbReference type="InterPro" id="IPR041698">
    <property type="entry name" value="Methyltransf_25"/>
</dbReference>
<name>A0ABY8FZ69_9ACTO</name>
<dbReference type="EMBL" id="CP121208">
    <property type="protein sequence ID" value="WFM83829.1"/>
    <property type="molecule type" value="Genomic_DNA"/>
</dbReference>
<organism evidence="3 4">
    <name type="scientific">Arcanobacterium canis</name>
    <dbReference type="NCBI Taxonomy" id="999183"/>
    <lineage>
        <taxon>Bacteria</taxon>
        <taxon>Bacillati</taxon>
        <taxon>Actinomycetota</taxon>
        <taxon>Actinomycetes</taxon>
        <taxon>Actinomycetales</taxon>
        <taxon>Actinomycetaceae</taxon>
        <taxon>Arcanobacterium</taxon>
    </lineage>
</organism>
<dbReference type="Pfam" id="PF13649">
    <property type="entry name" value="Methyltransf_25"/>
    <property type="match status" value="1"/>
</dbReference>
<keyword evidence="3" id="KW-0808">Transferase</keyword>
<dbReference type="Gene3D" id="3.40.50.150">
    <property type="entry name" value="Vaccinia Virus protein VP39"/>
    <property type="match status" value="1"/>
</dbReference>
<dbReference type="Pfam" id="PF18096">
    <property type="entry name" value="Thump_like"/>
    <property type="match status" value="1"/>
</dbReference>
<dbReference type="InterPro" id="IPR041497">
    <property type="entry name" value="Thump-like"/>
</dbReference>
<dbReference type="RefSeq" id="WP_278013224.1">
    <property type="nucleotide sequence ID" value="NZ_CP121208.1"/>
</dbReference>
<proteinExistence type="predicted"/>
<keyword evidence="4" id="KW-1185">Reference proteome</keyword>
<evidence type="ECO:0000259" key="1">
    <source>
        <dbReference type="Pfam" id="PF13649"/>
    </source>
</evidence>
<protein>
    <submittedName>
        <fullName evidence="3">Methyltransferase domain-containing protein</fullName>
    </submittedName>
</protein>
<dbReference type="SUPFAM" id="SSF53335">
    <property type="entry name" value="S-adenosyl-L-methionine-dependent methyltransferases"/>
    <property type="match status" value="1"/>
</dbReference>
<accession>A0ABY8FZ69</accession>
<evidence type="ECO:0000259" key="2">
    <source>
        <dbReference type="Pfam" id="PF18096"/>
    </source>
</evidence>
<evidence type="ECO:0000313" key="3">
    <source>
        <dbReference type="EMBL" id="WFM83829.1"/>
    </source>
</evidence>
<keyword evidence="3" id="KW-0489">Methyltransferase</keyword>
<feature type="domain" description="THUMP-like" evidence="2">
    <location>
        <begin position="319"/>
        <end position="392"/>
    </location>
</feature>
<evidence type="ECO:0000313" key="4">
    <source>
        <dbReference type="Proteomes" id="UP001215216"/>
    </source>
</evidence>
<feature type="domain" description="Methyltransferase" evidence="1">
    <location>
        <begin position="97"/>
        <end position="154"/>
    </location>
</feature>
<dbReference type="Proteomes" id="UP001215216">
    <property type="component" value="Chromosome"/>
</dbReference>
<gene>
    <name evidence="3" type="ORF">P7079_02285</name>
</gene>
<reference evidence="3 4" key="1">
    <citation type="submission" date="2023-03" db="EMBL/GenBank/DDBJ databases">
        <title>Complete genome of Arcanobacterium canis strain DSM 25104 isolated in 2010 from a canine otitis externa in Germany.</title>
        <authorList>
            <person name="Borowiak M."/>
            <person name="Kreitlow A."/>
            <person name="Malorny B."/>
            <person name="Laemmler C."/>
            <person name="Prenger-Berninghoff E."/>
            <person name="Ploetz M."/>
            <person name="Abdulmawjood A."/>
        </authorList>
    </citation>
    <scope>NUCLEOTIDE SEQUENCE [LARGE SCALE GENOMIC DNA]</scope>
    <source>
        <strain evidence="3 4">DSM 25104</strain>
    </source>
</reference>